<evidence type="ECO:0000256" key="3">
    <source>
        <dbReference type="ARBA" id="ARBA00022525"/>
    </source>
</evidence>
<dbReference type="Proteomes" id="UP000007798">
    <property type="component" value="Unassembled WGS sequence"/>
</dbReference>
<name>B4NC74_DROWI</name>
<dbReference type="FunCoup" id="B4NC74">
    <property type="interactions" value="31"/>
</dbReference>
<proteinExistence type="inferred from homology"/>
<dbReference type="GO" id="GO:0017171">
    <property type="term" value="F:serine hydrolase activity"/>
    <property type="evidence" value="ECO:0007669"/>
    <property type="project" value="TreeGrafter"/>
</dbReference>
<dbReference type="OMA" id="RDPMGDV"/>
<dbReference type="InterPro" id="IPR013818">
    <property type="entry name" value="Lipase"/>
</dbReference>
<dbReference type="FunFam" id="3.40.50.1820:FF:000122">
    <property type="entry name" value="Vitellogenin-3-like Protein"/>
    <property type="match status" value="1"/>
</dbReference>
<feature type="signal peptide" evidence="6">
    <location>
        <begin position="1"/>
        <end position="27"/>
    </location>
</feature>
<dbReference type="CDD" id="cd00707">
    <property type="entry name" value="Pancreat_lipase_like"/>
    <property type="match status" value="1"/>
</dbReference>
<dbReference type="PANTHER" id="PTHR11610:SF149">
    <property type="entry name" value="FI01450P-RELATED"/>
    <property type="match status" value="1"/>
</dbReference>
<dbReference type="KEGG" id="dwi:6648504"/>
<evidence type="ECO:0000256" key="5">
    <source>
        <dbReference type="RuleBase" id="RU004262"/>
    </source>
</evidence>
<keyword evidence="9" id="KW-1185">Reference proteome</keyword>
<evidence type="ECO:0000256" key="1">
    <source>
        <dbReference type="ARBA" id="ARBA00004613"/>
    </source>
</evidence>
<evidence type="ECO:0000259" key="7">
    <source>
        <dbReference type="Pfam" id="PF00151"/>
    </source>
</evidence>
<evidence type="ECO:0000313" key="8">
    <source>
        <dbReference type="EMBL" id="EDW82433.1"/>
    </source>
</evidence>
<feature type="chain" id="PRO_5002819546" description="Lipase domain-containing protein" evidence="6">
    <location>
        <begin position="28"/>
        <end position="392"/>
    </location>
</feature>
<dbReference type="InParanoid" id="B4NC74"/>
<evidence type="ECO:0000256" key="6">
    <source>
        <dbReference type="SAM" id="SignalP"/>
    </source>
</evidence>
<dbReference type="AlphaFoldDB" id="B4NC74"/>
<dbReference type="SMR" id="B4NC74"/>
<dbReference type="InterPro" id="IPR000734">
    <property type="entry name" value="TAG_lipase"/>
</dbReference>
<accession>B4NC74</accession>
<dbReference type="GO" id="GO:0016298">
    <property type="term" value="F:lipase activity"/>
    <property type="evidence" value="ECO:0007669"/>
    <property type="project" value="InterPro"/>
</dbReference>
<dbReference type="GO" id="GO:0016042">
    <property type="term" value="P:lipid catabolic process"/>
    <property type="evidence" value="ECO:0007669"/>
    <property type="project" value="TreeGrafter"/>
</dbReference>
<evidence type="ECO:0000256" key="2">
    <source>
        <dbReference type="ARBA" id="ARBA00010701"/>
    </source>
</evidence>
<dbReference type="GO" id="GO:0005615">
    <property type="term" value="C:extracellular space"/>
    <property type="evidence" value="ECO:0007669"/>
    <property type="project" value="TreeGrafter"/>
</dbReference>
<sequence>MTVKQIKKLNNFQLILLVLPLISPLNAIEFSIPDVLGSMVNLGVSFVDSSILPTAKGIFENSKNLLAGYPFQVVASSINAICSQAVGTNNVKSKYTPDISKMSFQLRTACTKQSYPLLNPEGLWKSKDFDPNKKVVILATGWTTTVNGSDTIDLFSKAYSCRGDVNFVAIDAAQFVDTLYSWSAFNTGEIGAIIARSLVKLLDVVPVGNIHLIGHSLGAHIVGATGRFLHEYTGQRIPHITGLDPAKPCFNEGETLSGLMRGDGAFVDVIHSNSGVLGKREPLGDVDFYPDGTGPLPSGCLTAICAHSRSWQYYLESIYPGNELNFMSAQCNSISSLRDKRCPGVLQPMGYAVPHFLKGSYFLEVKSSEPFGYGSSENRTAEYKNCGLCPTS</sequence>
<dbReference type="Pfam" id="PF00151">
    <property type="entry name" value="Lipase"/>
    <property type="match status" value="1"/>
</dbReference>
<evidence type="ECO:0000313" key="9">
    <source>
        <dbReference type="Proteomes" id="UP000007798"/>
    </source>
</evidence>
<dbReference type="eggNOG" id="ENOG502SRF1">
    <property type="taxonomic scope" value="Eukaryota"/>
</dbReference>
<dbReference type="EMBL" id="CH964239">
    <property type="protein sequence ID" value="EDW82433.1"/>
    <property type="molecule type" value="Genomic_DNA"/>
</dbReference>
<dbReference type="HOGENOM" id="CLU_027171_2_1_1"/>
<reference evidence="8 9" key="1">
    <citation type="journal article" date="2007" name="Nature">
        <title>Evolution of genes and genomes on the Drosophila phylogeny.</title>
        <authorList>
            <consortium name="Drosophila 12 Genomes Consortium"/>
            <person name="Clark A.G."/>
            <person name="Eisen M.B."/>
            <person name="Smith D.R."/>
            <person name="Bergman C.M."/>
            <person name="Oliver B."/>
            <person name="Markow T.A."/>
            <person name="Kaufman T.C."/>
            <person name="Kellis M."/>
            <person name="Gelbart W."/>
            <person name="Iyer V.N."/>
            <person name="Pollard D.A."/>
            <person name="Sackton T.B."/>
            <person name="Larracuente A.M."/>
            <person name="Singh N.D."/>
            <person name="Abad J.P."/>
            <person name="Abt D.N."/>
            <person name="Adryan B."/>
            <person name="Aguade M."/>
            <person name="Akashi H."/>
            <person name="Anderson W.W."/>
            <person name="Aquadro C.F."/>
            <person name="Ardell D.H."/>
            <person name="Arguello R."/>
            <person name="Artieri C.G."/>
            <person name="Barbash D.A."/>
            <person name="Barker D."/>
            <person name="Barsanti P."/>
            <person name="Batterham P."/>
            <person name="Batzoglou S."/>
            <person name="Begun D."/>
            <person name="Bhutkar A."/>
            <person name="Blanco E."/>
            <person name="Bosak S.A."/>
            <person name="Bradley R.K."/>
            <person name="Brand A.D."/>
            <person name="Brent M.R."/>
            <person name="Brooks A.N."/>
            <person name="Brown R.H."/>
            <person name="Butlin R.K."/>
            <person name="Caggese C."/>
            <person name="Calvi B.R."/>
            <person name="Bernardo de Carvalho A."/>
            <person name="Caspi A."/>
            <person name="Castrezana S."/>
            <person name="Celniker S.E."/>
            <person name="Chang J.L."/>
            <person name="Chapple C."/>
            <person name="Chatterji S."/>
            <person name="Chinwalla A."/>
            <person name="Civetta A."/>
            <person name="Clifton S.W."/>
            <person name="Comeron J.M."/>
            <person name="Costello J.C."/>
            <person name="Coyne J.A."/>
            <person name="Daub J."/>
            <person name="David R.G."/>
            <person name="Delcher A.L."/>
            <person name="Delehaunty K."/>
            <person name="Do C.B."/>
            <person name="Ebling H."/>
            <person name="Edwards K."/>
            <person name="Eickbush T."/>
            <person name="Evans J.D."/>
            <person name="Filipski A."/>
            <person name="Findeiss S."/>
            <person name="Freyhult E."/>
            <person name="Fulton L."/>
            <person name="Fulton R."/>
            <person name="Garcia A.C."/>
            <person name="Gardiner A."/>
            <person name="Garfield D.A."/>
            <person name="Garvin B.E."/>
            <person name="Gibson G."/>
            <person name="Gilbert D."/>
            <person name="Gnerre S."/>
            <person name="Godfrey J."/>
            <person name="Good R."/>
            <person name="Gotea V."/>
            <person name="Gravely B."/>
            <person name="Greenberg A.J."/>
            <person name="Griffiths-Jones S."/>
            <person name="Gross S."/>
            <person name="Guigo R."/>
            <person name="Gustafson E.A."/>
            <person name="Haerty W."/>
            <person name="Hahn M.W."/>
            <person name="Halligan D.L."/>
            <person name="Halpern A.L."/>
            <person name="Halter G.M."/>
            <person name="Han M.V."/>
            <person name="Heger A."/>
            <person name="Hillier L."/>
            <person name="Hinrichs A.S."/>
            <person name="Holmes I."/>
            <person name="Hoskins R.A."/>
            <person name="Hubisz M.J."/>
            <person name="Hultmark D."/>
            <person name="Huntley M.A."/>
            <person name="Jaffe D.B."/>
            <person name="Jagadeeshan S."/>
            <person name="Jeck W.R."/>
            <person name="Johnson J."/>
            <person name="Jones C.D."/>
            <person name="Jordan W.C."/>
            <person name="Karpen G.H."/>
            <person name="Kataoka E."/>
            <person name="Keightley P.D."/>
            <person name="Kheradpour P."/>
            <person name="Kirkness E.F."/>
            <person name="Koerich L.B."/>
            <person name="Kristiansen K."/>
            <person name="Kudrna D."/>
            <person name="Kulathinal R.J."/>
            <person name="Kumar S."/>
            <person name="Kwok R."/>
            <person name="Lander E."/>
            <person name="Langley C.H."/>
            <person name="Lapoint R."/>
            <person name="Lazzaro B.P."/>
            <person name="Lee S.J."/>
            <person name="Levesque L."/>
            <person name="Li R."/>
            <person name="Lin C.F."/>
            <person name="Lin M.F."/>
            <person name="Lindblad-Toh K."/>
            <person name="Llopart A."/>
            <person name="Long M."/>
            <person name="Low L."/>
            <person name="Lozovsky E."/>
            <person name="Lu J."/>
            <person name="Luo M."/>
            <person name="Machado C.A."/>
            <person name="Makalowski W."/>
            <person name="Marzo M."/>
            <person name="Matsuda M."/>
            <person name="Matzkin L."/>
            <person name="McAllister B."/>
            <person name="McBride C.S."/>
            <person name="McKernan B."/>
            <person name="McKernan K."/>
            <person name="Mendez-Lago M."/>
            <person name="Minx P."/>
            <person name="Mollenhauer M.U."/>
            <person name="Montooth K."/>
            <person name="Mount S.M."/>
            <person name="Mu X."/>
            <person name="Myers E."/>
            <person name="Negre B."/>
            <person name="Newfeld S."/>
            <person name="Nielsen R."/>
            <person name="Noor M.A."/>
            <person name="O'Grady P."/>
            <person name="Pachter L."/>
            <person name="Papaceit M."/>
            <person name="Parisi M.J."/>
            <person name="Parisi M."/>
            <person name="Parts L."/>
            <person name="Pedersen J.S."/>
            <person name="Pesole G."/>
            <person name="Phillippy A.M."/>
            <person name="Ponting C.P."/>
            <person name="Pop M."/>
            <person name="Porcelli D."/>
            <person name="Powell J.R."/>
            <person name="Prohaska S."/>
            <person name="Pruitt K."/>
            <person name="Puig M."/>
            <person name="Quesneville H."/>
            <person name="Ram K.R."/>
            <person name="Rand D."/>
            <person name="Rasmussen M.D."/>
            <person name="Reed L.K."/>
            <person name="Reenan R."/>
            <person name="Reily A."/>
            <person name="Remington K.A."/>
            <person name="Rieger T.T."/>
            <person name="Ritchie M.G."/>
            <person name="Robin C."/>
            <person name="Rogers Y.H."/>
            <person name="Rohde C."/>
            <person name="Rozas J."/>
            <person name="Rubenfield M.J."/>
            <person name="Ruiz A."/>
            <person name="Russo S."/>
            <person name="Salzberg S.L."/>
            <person name="Sanchez-Gracia A."/>
            <person name="Saranga D.J."/>
            <person name="Sato H."/>
            <person name="Schaeffer S.W."/>
            <person name="Schatz M.C."/>
            <person name="Schlenke T."/>
            <person name="Schwartz R."/>
            <person name="Segarra C."/>
            <person name="Singh R.S."/>
            <person name="Sirot L."/>
            <person name="Sirota M."/>
            <person name="Sisneros N.B."/>
            <person name="Smith C.D."/>
            <person name="Smith T.F."/>
            <person name="Spieth J."/>
            <person name="Stage D.E."/>
            <person name="Stark A."/>
            <person name="Stephan W."/>
            <person name="Strausberg R.L."/>
            <person name="Strempel S."/>
            <person name="Sturgill D."/>
            <person name="Sutton G."/>
            <person name="Sutton G.G."/>
            <person name="Tao W."/>
            <person name="Teichmann S."/>
            <person name="Tobari Y.N."/>
            <person name="Tomimura Y."/>
            <person name="Tsolas J.M."/>
            <person name="Valente V.L."/>
            <person name="Venter E."/>
            <person name="Venter J.C."/>
            <person name="Vicario S."/>
            <person name="Vieira F.G."/>
            <person name="Vilella A.J."/>
            <person name="Villasante A."/>
            <person name="Walenz B."/>
            <person name="Wang J."/>
            <person name="Wasserman M."/>
            <person name="Watts T."/>
            <person name="Wilson D."/>
            <person name="Wilson R.K."/>
            <person name="Wing R.A."/>
            <person name="Wolfner M.F."/>
            <person name="Wong A."/>
            <person name="Wong G.K."/>
            <person name="Wu C.I."/>
            <person name="Wu G."/>
            <person name="Yamamoto D."/>
            <person name="Yang H.P."/>
            <person name="Yang S.P."/>
            <person name="Yorke J.A."/>
            <person name="Yoshida K."/>
            <person name="Zdobnov E."/>
            <person name="Zhang P."/>
            <person name="Zhang Y."/>
            <person name="Zimin A.V."/>
            <person name="Baldwin J."/>
            <person name="Abdouelleil A."/>
            <person name="Abdulkadir J."/>
            <person name="Abebe A."/>
            <person name="Abera B."/>
            <person name="Abreu J."/>
            <person name="Acer S.C."/>
            <person name="Aftuck L."/>
            <person name="Alexander A."/>
            <person name="An P."/>
            <person name="Anderson E."/>
            <person name="Anderson S."/>
            <person name="Arachi H."/>
            <person name="Azer M."/>
            <person name="Bachantsang P."/>
            <person name="Barry A."/>
            <person name="Bayul T."/>
            <person name="Berlin A."/>
            <person name="Bessette D."/>
            <person name="Bloom T."/>
            <person name="Blye J."/>
            <person name="Boguslavskiy L."/>
            <person name="Bonnet C."/>
            <person name="Boukhgalter B."/>
            <person name="Bourzgui I."/>
            <person name="Brown A."/>
            <person name="Cahill P."/>
            <person name="Channer S."/>
            <person name="Cheshatsang Y."/>
            <person name="Chuda L."/>
            <person name="Citroen M."/>
            <person name="Collymore A."/>
            <person name="Cooke P."/>
            <person name="Costello M."/>
            <person name="D'Aco K."/>
            <person name="Daza R."/>
            <person name="De Haan G."/>
            <person name="DeGray S."/>
            <person name="DeMaso C."/>
            <person name="Dhargay N."/>
            <person name="Dooley K."/>
            <person name="Dooley E."/>
            <person name="Doricent M."/>
            <person name="Dorje P."/>
            <person name="Dorjee K."/>
            <person name="Dupes A."/>
            <person name="Elong R."/>
            <person name="Falk J."/>
            <person name="Farina A."/>
            <person name="Faro S."/>
            <person name="Ferguson D."/>
            <person name="Fisher S."/>
            <person name="Foley C.D."/>
            <person name="Franke A."/>
            <person name="Friedrich D."/>
            <person name="Gadbois L."/>
            <person name="Gearin G."/>
            <person name="Gearin C.R."/>
            <person name="Giannoukos G."/>
            <person name="Goode T."/>
            <person name="Graham J."/>
            <person name="Grandbois E."/>
            <person name="Grewal S."/>
            <person name="Gyaltsen K."/>
            <person name="Hafez N."/>
            <person name="Hagos B."/>
            <person name="Hall J."/>
            <person name="Henson C."/>
            <person name="Hollinger A."/>
            <person name="Honan T."/>
            <person name="Huard M.D."/>
            <person name="Hughes L."/>
            <person name="Hurhula B."/>
            <person name="Husby M.E."/>
            <person name="Kamat A."/>
            <person name="Kanga B."/>
            <person name="Kashin S."/>
            <person name="Khazanovich D."/>
            <person name="Kisner P."/>
            <person name="Lance K."/>
            <person name="Lara M."/>
            <person name="Lee W."/>
            <person name="Lennon N."/>
            <person name="Letendre F."/>
            <person name="LeVine R."/>
            <person name="Lipovsky A."/>
            <person name="Liu X."/>
            <person name="Liu J."/>
            <person name="Liu S."/>
            <person name="Lokyitsang T."/>
            <person name="Lokyitsang Y."/>
            <person name="Lubonja R."/>
            <person name="Lui A."/>
            <person name="MacDonald P."/>
            <person name="Magnisalis V."/>
            <person name="Maru K."/>
            <person name="Matthews C."/>
            <person name="McCusker W."/>
            <person name="McDonough S."/>
            <person name="Mehta T."/>
            <person name="Meldrim J."/>
            <person name="Meneus L."/>
            <person name="Mihai O."/>
            <person name="Mihalev A."/>
            <person name="Mihova T."/>
            <person name="Mittelman R."/>
            <person name="Mlenga V."/>
            <person name="Montmayeur A."/>
            <person name="Mulrain L."/>
            <person name="Navidi A."/>
            <person name="Naylor J."/>
            <person name="Negash T."/>
            <person name="Nguyen T."/>
            <person name="Nguyen N."/>
            <person name="Nicol R."/>
            <person name="Norbu C."/>
            <person name="Norbu N."/>
            <person name="Novod N."/>
            <person name="O'Neill B."/>
            <person name="Osman S."/>
            <person name="Markiewicz E."/>
            <person name="Oyono O.L."/>
            <person name="Patti C."/>
            <person name="Phunkhang P."/>
            <person name="Pierre F."/>
            <person name="Priest M."/>
            <person name="Raghuraman S."/>
            <person name="Rege F."/>
            <person name="Reyes R."/>
            <person name="Rise C."/>
            <person name="Rogov P."/>
            <person name="Ross K."/>
            <person name="Ryan E."/>
            <person name="Settipalli S."/>
            <person name="Shea T."/>
            <person name="Sherpa N."/>
            <person name="Shi L."/>
            <person name="Shih D."/>
            <person name="Sparrow T."/>
            <person name="Spaulding J."/>
            <person name="Stalker J."/>
            <person name="Stange-Thomann N."/>
            <person name="Stavropoulos S."/>
            <person name="Stone C."/>
            <person name="Strader C."/>
            <person name="Tesfaye S."/>
            <person name="Thomson T."/>
            <person name="Thoulutsang Y."/>
            <person name="Thoulutsang D."/>
            <person name="Topham K."/>
            <person name="Topping I."/>
            <person name="Tsamla T."/>
            <person name="Vassiliev H."/>
            <person name="Vo A."/>
            <person name="Wangchuk T."/>
            <person name="Wangdi T."/>
            <person name="Weiand M."/>
            <person name="Wilkinson J."/>
            <person name="Wilson A."/>
            <person name="Yadav S."/>
            <person name="Young G."/>
            <person name="Yu Q."/>
            <person name="Zembek L."/>
            <person name="Zhong D."/>
            <person name="Zimmer A."/>
            <person name="Zwirko Z."/>
            <person name="Jaffe D.B."/>
            <person name="Alvarez P."/>
            <person name="Brockman W."/>
            <person name="Butler J."/>
            <person name="Chin C."/>
            <person name="Gnerre S."/>
            <person name="Grabherr M."/>
            <person name="Kleber M."/>
            <person name="Mauceli E."/>
            <person name="MacCallum I."/>
        </authorList>
    </citation>
    <scope>NUCLEOTIDE SEQUENCE [LARGE SCALE GENOMIC DNA]</scope>
    <source>
        <strain evidence="9">Tucson 14030-0811.24</strain>
    </source>
</reference>
<feature type="domain" description="Lipase" evidence="7">
    <location>
        <begin position="90"/>
        <end position="371"/>
    </location>
</feature>
<organism evidence="8 9">
    <name type="scientific">Drosophila willistoni</name>
    <name type="common">Fruit fly</name>
    <dbReference type="NCBI Taxonomy" id="7260"/>
    <lineage>
        <taxon>Eukaryota</taxon>
        <taxon>Metazoa</taxon>
        <taxon>Ecdysozoa</taxon>
        <taxon>Arthropoda</taxon>
        <taxon>Hexapoda</taxon>
        <taxon>Insecta</taxon>
        <taxon>Pterygota</taxon>
        <taxon>Neoptera</taxon>
        <taxon>Endopterygota</taxon>
        <taxon>Diptera</taxon>
        <taxon>Brachycera</taxon>
        <taxon>Muscomorpha</taxon>
        <taxon>Ephydroidea</taxon>
        <taxon>Drosophilidae</taxon>
        <taxon>Drosophila</taxon>
        <taxon>Sophophora</taxon>
    </lineage>
</organism>
<keyword evidence="3" id="KW-0964">Secreted</keyword>
<keyword evidence="8" id="KW-0378">Hydrolase</keyword>
<comment type="subcellular location">
    <subcellularLocation>
        <location evidence="1">Secreted</location>
    </subcellularLocation>
</comment>
<dbReference type="PANTHER" id="PTHR11610">
    <property type="entry name" value="LIPASE"/>
    <property type="match status" value="1"/>
</dbReference>
<evidence type="ECO:0000256" key="4">
    <source>
        <dbReference type="ARBA" id="ARBA00022729"/>
    </source>
</evidence>
<dbReference type="InterPro" id="IPR029058">
    <property type="entry name" value="AB_hydrolase_fold"/>
</dbReference>
<dbReference type="Gene3D" id="3.40.50.1820">
    <property type="entry name" value="alpha/beta hydrolase"/>
    <property type="match status" value="1"/>
</dbReference>
<keyword evidence="4 6" id="KW-0732">Signal</keyword>
<dbReference type="InterPro" id="IPR033906">
    <property type="entry name" value="Lipase_N"/>
</dbReference>
<comment type="similarity">
    <text evidence="2 5">Belongs to the AB hydrolase superfamily. Lipase family.</text>
</comment>
<dbReference type="SUPFAM" id="SSF53474">
    <property type="entry name" value="alpha/beta-Hydrolases"/>
    <property type="match status" value="1"/>
</dbReference>
<dbReference type="PRINTS" id="PR00821">
    <property type="entry name" value="TAGLIPASE"/>
</dbReference>
<gene>
    <name evidence="8" type="primary">Dwil\GK25805</name>
    <name evidence="8" type="ORF">Dwil_GK25805</name>
</gene>
<dbReference type="PhylomeDB" id="B4NC74"/>
<protein>
    <recommendedName>
        <fullName evidence="7">Lipase domain-containing protein</fullName>
    </recommendedName>
</protein>
<dbReference type="OrthoDB" id="199913at2759"/>